<evidence type="ECO:0000313" key="10">
    <source>
        <dbReference type="Proteomes" id="UP000274429"/>
    </source>
</evidence>
<dbReference type="PROSITE" id="PS51867">
    <property type="entry name" value="ZF_RING_GID"/>
    <property type="match status" value="1"/>
</dbReference>
<accession>A0A0R3X4B7</accession>
<dbReference type="CDD" id="cd16659">
    <property type="entry name" value="RING-Ubox_Emp"/>
    <property type="match status" value="1"/>
</dbReference>
<reference evidence="9 10" key="2">
    <citation type="submission" date="2018-11" db="EMBL/GenBank/DDBJ databases">
        <authorList>
            <consortium name="Pathogen Informatics"/>
        </authorList>
    </citation>
    <scope>NUCLEOTIDE SEQUENCE [LARGE SCALE GENOMIC DNA]</scope>
</reference>
<dbReference type="InterPro" id="IPR044063">
    <property type="entry name" value="ZF_RING_GID"/>
</dbReference>
<evidence type="ECO:0000256" key="1">
    <source>
        <dbReference type="ARBA" id="ARBA00004496"/>
    </source>
</evidence>
<evidence type="ECO:0000256" key="4">
    <source>
        <dbReference type="ARBA" id="ARBA00022771"/>
    </source>
</evidence>
<dbReference type="WBParaSite" id="TTAC_0000824501-mRNA-1">
    <property type="protein sequence ID" value="TTAC_0000824501-mRNA-1"/>
    <property type="gene ID" value="TTAC_0000824501"/>
</dbReference>
<dbReference type="GO" id="GO:0043161">
    <property type="term" value="P:proteasome-mediated ubiquitin-dependent protein catabolic process"/>
    <property type="evidence" value="ECO:0007669"/>
    <property type="project" value="InterPro"/>
</dbReference>
<dbReference type="GO" id="GO:0061630">
    <property type="term" value="F:ubiquitin protein ligase activity"/>
    <property type="evidence" value="ECO:0007669"/>
    <property type="project" value="InterPro"/>
</dbReference>
<keyword evidence="10" id="KW-1185">Reference proteome</keyword>
<proteinExistence type="predicted"/>
<evidence type="ECO:0000256" key="6">
    <source>
        <dbReference type="PROSITE-ProRule" id="PRU01215"/>
    </source>
</evidence>
<dbReference type="Proteomes" id="UP000274429">
    <property type="component" value="Unassembled WGS sequence"/>
</dbReference>
<reference evidence="11" key="1">
    <citation type="submission" date="2017-02" db="UniProtKB">
        <authorList>
            <consortium name="WormBaseParasite"/>
        </authorList>
    </citation>
    <scope>IDENTIFICATION</scope>
</reference>
<dbReference type="AlphaFoldDB" id="A0A0R3X4B7"/>
<dbReference type="InterPro" id="IPR006595">
    <property type="entry name" value="CTLH_C"/>
</dbReference>
<sequence>MASAASCSEIELTEYMGMKAVYELLNKKYRVNHRELEKHSANLNRIIDRFNDVNTSEEAAEFIGRVITAVRGSKRKADEIFTEEMELVASCKRRIDSLKEVSDFEGKASSKPCGLGTAMLAADQVESVVTERGNKPSNQPKVNISPKAESEQRVFASRCNRLLAEHLFAVGHYRSALALARQCPDADKIFIGIFEEALSIQEALSRGDTEPAHKWFQETKFRLKHAECTFDFDLRVFEFYLLVKANKRLEAVQHSRKYLGNFQQDDDYKTRRLGQAMLLLIMRTSEEVDAKAAQNELNEAWIIKRFHLALMNFYSFTSPTPFSLAVRAGITAIKTHFCYNSKSRHPDCVVCHPLINRFAQNLLFGRYDHSVLTCYQTGLAMNDDNPPMALPNGYVYSQQREEEFDAESRSFALGNIAKIISTAGRRCLRRYFEAYFLLGINEQGGISDLTRPDGKLTCPRSGETFDASEAKRVYIL</sequence>
<dbReference type="OrthoDB" id="1933455at2759"/>
<dbReference type="PROSITE" id="PS50897">
    <property type="entry name" value="CTLH"/>
    <property type="match status" value="1"/>
</dbReference>
<evidence type="ECO:0000259" key="8">
    <source>
        <dbReference type="PROSITE" id="PS51867"/>
    </source>
</evidence>
<keyword evidence="2" id="KW-0963">Cytoplasm</keyword>
<evidence type="ECO:0000313" key="9">
    <source>
        <dbReference type="EMBL" id="VDM32746.1"/>
    </source>
</evidence>
<dbReference type="PANTHER" id="PTHR12170">
    <property type="entry name" value="MACROPHAGE ERYTHROBLAST ATTACHER-RELATED"/>
    <property type="match status" value="1"/>
</dbReference>
<dbReference type="STRING" id="6205.A0A0R3X4B7"/>
<dbReference type="PANTHER" id="PTHR12170:SF2">
    <property type="entry name" value="E3 UBIQUITIN-PROTEIN TRANSFERASE MAEA"/>
    <property type="match status" value="1"/>
</dbReference>
<dbReference type="EMBL" id="UYWX01020469">
    <property type="protein sequence ID" value="VDM32746.1"/>
    <property type="molecule type" value="Genomic_DNA"/>
</dbReference>
<dbReference type="InterPro" id="IPR024964">
    <property type="entry name" value="CTLH/CRA"/>
</dbReference>
<dbReference type="GO" id="GO:0005634">
    <property type="term" value="C:nucleus"/>
    <property type="evidence" value="ECO:0007669"/>
    <property type="project" value="TreeGrafter"/>
</dbReference>
<comment type="subcellular location">
    <subcellularLocation>
        <location evidence="1">Cytoplasm</location>
    </subcellularLocation>
</comment>
<protein>
    <submittedName>
        <fullName evidence="11">CTLH domain-containing protein</fullName>
    </submittedName>
</protein>
<dbReference type="SMART" id="SM00668">
    <property type="entry name" value="CTLH"/>
    <property type="match status" value="1"/>
</dbReference>
<gene>
    <name evidence="9" type="ORF">TTAC_LOCUS8230</name>
</gene>
<evidence type="ECO:0000256" key="3">
    <source>
        <dbReference type="ARBA" id="ARBA00022723"/>
    </source>
</evidence>
<dbReference type="Pfam" id="PF10607">
    <property type="entry name" value="CTLH"/>
    <property type="match status" value="1"/>
</dbReference>
<feature type="zinc finger region" description="RING-Gid-type" evidence="6">
    <location>
        <begin position="348"/>
        <end position="421"/>
    </location>
</feature>
<evidence type="ECO:0000259" key="7">
    <source>
        <dbReference type="PROSITE" id="PS50897"/>
    </source>
</evidence>
<feature type="domain" description="CTLH" evidence="7">
    <location>
        <begin position="193"/>
        <end position="250"/>
    </location>
</feature>
<dbReference type="GO" id="GO:0034657">
    <property type="term" value="C:GID complex"/>
    <property type="evidence" value="ECO:0007669"/>
    <property type="project" value="TreeGrafter"/>
</dbReference>
<evidence type="ECO:0000256" key="5">
    <source>
        <dbReference type="ARBA" id="ARBA00022833"/>
    </source>
</evidence>
<keyword evidence="3" id="KW-0479">Metal-binding</keyword>
<name>A0A0R3X4B7_HYDTA</name>
<feature type="domain" description="RING-Gid-type" evidence="8">
    <location>
        <begin position="348"/>
        <end position="421"/>
    </location>
</feature>
<dbReference type="GO" id="GO:0008270">
    <property type="term" value="F:zinc ion binding"/>
    <property type="evidence" value="ECO:0007669"/>
    <property type="project" value="UniProtKB-KW"/>
</dbReference>
<keyword evidence="5" id="KW-0862">Zinc</keyword>
<dbReference type="InterPro" id="IPR045098">
    <property type="entry name" value="Fyv10_fam"/>
</dbReference>
<keyword evidence="4 6" id="KW-0863">Zinc-finger</keyword>
<evidence type="ECO:0000313" key="11">
    <source>
        <dbReference type="WBParaSite" id="TTAC_0000824501-mRNA-1"/>
    </source>
</evidence>
<dbReference type="GO" id="GO:0005737">
    <property type="term" value="C:cytoplasm"/>
    <property type="evidence" value="ECO:0007669"/>
    <property type="project" value="UniProtKB-SubCell"/>
</dbReference>
<organism evidence="11">
    <name type="scientific">Hydatigena taeniaeformis</name>
    <name type="common">Feline tapeworm</name>
    <name type="synonym">Taenia taeniaeformis</name>
    <dbReference type="NCBI Taxonomy" id="6205"/>
    <lineage>
        <taxon>Eukaryota</taxon>
        <taxon>Metazoa</taxon>
        <taxon>Spiralia</taxon>
        <taxon>Lophotrochozoa</taxon>
        <taxon>Platyhelminthes</taxon>
        <taxon>Cestoda</taxon>
        <taxon>Eucestoda</taxon>
        <taxon>Cyclophyllidea</taxon>
        <taxon>Taeniidae</taxon>
        <taxon>Hydatigera</taxon>
    </lineage>
</organism>
<evidence type="ECO:0000256" key="2">
    <source>
        <dbReference type="ARBA" id="ARBA00022490"/>
    </source>
</evidence>